<dbReference type="Proteomes" id="UP000037982">
    <property type="component" value="Unassembled WGS sequence"/>
</dbReference>
<keyword evidence="2" id="KW-1185">Reference proteome</keyword>
<dbReference type="AlphaFoldDB" id="A0A0N0XVJ1"/>
<dbReference type="Gene3D" id="3.40.1350.140">
    <property type="entry name" value="MepB-like"/>
    <property type="match status" value="1"/>
</dbReference>
<gene>
    <name evidence="1" type="ORF">ADL29_23455</name>
</gene>
<accession>A0A0N0XVJ1</accession>
<evidence type="ECO:0000313" key="1">
    <source>
        <dbReference type="EMBL" id="KPC61634.1"/>
    </source>
</evidence>
<dbReference type="RefSeq" id="WP_053925606.1">
    <property type="nucleotide sequence ID" value="NZ_LGKG01000146.1"/>
</dbReference>
<evidence type="ECO:0000313" key="2">
    <source>
        <dbReference type="Proteomes" id="UP000037982"/>
    </source>
</evidence>
<dbReference type="Pfam" id="PF08877">
    <property type="entry name" value="MepB-like"/>
    <property type="match status" value="1"/>
</dbReference>
<organism evidence="1 2">
    <name type="scientific">Streptomyces chattanoogensis</name>
    <dbReference type="NCBI Taxonomy" id="66876"/>
    <lineage>
        <taxon>Bacteria</taxon>
        <taxon>Bacillati</taxon>
        <taxon>Actinomycetota</taxon>
        <taxon>Actinomycetes</taxon>
        <taxon>Kitasatosporales</taxon>
        <taxon>Streptomycetaceae</taxon>
        <taxon>Streptomyces</taxon>
    </lineage>
</organism>
<dbReference type="InterPro" id="IPR038231">
    <property type="entry name" value="MepB-like_sf"/>
</dbReference>
<dbReference type="InterPro" id="IPR011235">
    <property type="entry name" value="MepB-like"/>
</dbReference>
<name>A0A0N0XVJ1_9ACTN</name>
<reference evidence="2" key="1">
    <citation type="submission" date="2015-07" db="EMBL/GenBank/DDBJ databases">
        <authorList>
            <person name="Ju K.-S."/>
            <person name="Doroghazi J.R."/>
            <person name="Metcalf W.W."/>
        </authorList>
    </citation>
    <scope>NUCLEOTIDE SEQUENCE [LARGE SCALE GENOMIC DNA]</scope>
    <source>
        <strain evidence="2">NRRL ISP-5002</strain>
    </source>
</reference>
<comment type="caution">
    <text evidence="1">The sequence shown here is derived from an EMBL/GenBank/DDBJ whole genome shotgun (WGS) entry which is preliminary data.</text>
</comment>
<dbReference type="EMBL" id="LGKG01000146">
    <property type="protein sequence ID" value="KPC61634.1"/>
    <property type="molecule type" value="Genomic_DNA"/>
</dbReference>
<sequence length="191" mass="20953">MEHDLSSGLGSRNPGAWSGEAGIPGDLLAAKALVYDPSGFTCSRPAPEAESAEYGACAFTLDGFSVRYRVAKTTPTKVGQFVTVWKRSPSGPIQPFDAADPVDLFVISTREGRRFGQFVFPRDVLCERDIVSRNGSGGKRAFRVYPPWVTTTNRQARHTQAWQVDHFLHLPEDGPVDTARARALYHACGRL</sequence>
<dbReference type="PATRIC" id="fig|66876.3.peg.5138"/>
<protein>
    <submittedName>
        <fullName evidence="1">MepB domain containing protein</fullName>
    </submittedName>
</protein>
<proteinExistence type="predicted"/>